<comment type="caution">
    <text evidence="5">The sequence shown here is derived from an EMBL/GenBank/DDBJ whole genome shotgun (WGS) entry which is preliminary data.</text>
</comment>
<dbReference type="AlphaFoldDB" id="A0A8H5GSP0"/>
<keyword evidence="1" id="KW-0507">mRNA processing</keyword>
<dbReference type="SUPFAM" id="SSF57756">
    <property type="entry name" value="Retrovirus zinc finger-like domains"/>
    <property type="match status" value="1"/>
</dbReference>
<dbReference type="InterPro" id="IPR001878">
    <property type="entry name" value="Znf_CCHC"/>
</dbReference>
<evidence type="ECO:0000259" key="4">
    <source>
        <dbReference type="PROSITE" id="PS50158"/>
    </source>
</evidence>
<evidence type="ECO:0000256" key="1">
    <source>
        <dbReference type="ARBA" id="ARBA00022664"/>
    </source>
</evidence>
<sequence length="293" mass="33437">MMTKIYDEDDDYSDSDEESTSEDEDSSSLESMTKKRSWTLREVKREFLRDFKPVSWESQAQTKIETIRMEGALADIDKYNSQFKLYAKDTGYNDKALMKHYQKGLPKGLVDQISLLSSQPKNLVTLQKVAVKQHMIWAERQAEKALWNKQRGEGGQQTKGSQDMGDNQIRIMEVNAFQSNTPGASSNTKYPLKLTNEERERMRKEGRCFGCRKKGHTTRNCPTFPRSTTTNTNNTALRPSIRATTATTESLSFGTNTTMKDISELTTKIRSLSGEEKEQAAGYLKELITQMDF</sequence>
<feature type="domain" description="CCHC-type" evidence="4">
    <location>
        <begin position="207"/>
        <end position="222"/>
    </location>
</feature>
<dbReference type="GO" id="GO:0003676">
    <property type="term" value="F:nucleic acid binding"/>
    <property type="evidence" value="ECO:0007669"/>
    <property type="project" value="InterPro"/>
</dbReference>
<dbReference type="EMBL" id="JAACJM010000012">
    <property type="protein sequence ID" value="KAF5370110.1"/>
    <property type="molecule type" value="Genomic_DNA"/>
</dbReference>
<organism evidence="5 6">
    <name type="scientific">Tetrapyrgos nigripes</name>
    <dbReference type="NCBI Taxonomy" id="182062"/>
    <lineage>
        <taxon>Eukaryota</taxon>
        <taxon>Fungi</taxon>
        <taxon>Dikarya</taxon>
        <taxon>Basidiomycota</taxon>
        <taxon>Agaricomycotina</taxon>
        <taxon>Agaricomycetes</taxon>
        <taxon>Agaricomycetidae</taxon>
        <taxon>Agaricales</taxon>
        <taxon>Marasmiineae</taxon>
        <taxon>Marasmiaceae</taxon>
        <taxon>Tetrapyrgos</taxon>
    </lineage>
</organism>
<keyword evidence="2" id="KW-0863">Zinc-finger</keyword>
<name>A0A8H5GSP0_9AGAR</name>
<keyword evidence="2" id="KW-0862">Zinc</keyword>
<keyword evidence="2" id="KW-0479">Metal-binding</keyword>
<keyword evidence="6" id="KW-1185">Reference proteome</keyword>
<reference evidence="5 6" key="1">
    <citation type="journal article" date="2020" name="ISME J.">
        <title>Uncovering the hidden diversity of litter-decomposition mechanisms in mushroom-forming fungi.</title>
        <authorList>
            <person name="Floudas D."/>
            <person name="Bentzer J."/>
            <person name="Ahren D."/>
            <person name="Johansson T."/>
            <person name="Persson P."/>
            <person name="Tunlid A."/>
        </authorList>
    </citation>
    <scope>NUCLEOTIDE SEQUENCE [LARGE SCALE GENOMIC DNA]</scope>
    <source>
        <strain evidence="5 6">CBS 291.85</strain>
    </source>
</reference>
<protein>
    <recommendedName>
        <fullName evidence="4">CCHC-type domain-containing protein</fullName>
    </recommendedName>
</protein>
<evidence type="ECO:0000313" key="6">
    <source>
        <dbReference type="Proteomes" id="UP000559256"/>
    </source>
</evidence>
<evidence type="ECO:0000313" key="5">
    <source>
        <dbReference type="EMBL" id="KAF5370110.1"/>
    </source>
</evidence>
<dbReference type="InterPro" id="IPR036875">
    <property type="entry name" value="Znf_CCHC_sf"/>
</dbReference>
<dbReference type="GO" id="GO:0008270">
    <property type="term" value="F:zinc ion binding"/>
    <property type="evidence" value="ECO:0007669"/>
    <property type="project" value="UniProtKB-KW"/>
</dbReference>
<evidence type="ECO:0000256" key="2">
    <source>
        <dbReference type="PROSITE-ProRule" id="PRU00047"/>
    </source>
</evidence>
<feature type="region of interest" description="Disordered" evidence="3">
    <location>
        <begin position="1"/>
        <end position="35"/>
    </location>
</feature>
<feature type="compositionally biased region" description="Acidic residues" evidence="3">
    <location>
        <begin position="7"/>
        <end position="27"/>
    </location>
</feature>
<evidence type="ECO:0000256" key="3">
    <source>
        <dbReference type="SAM" id="MobiDB-lite"/>
    </source>
</evidence>
<accession>A0A8H5GSP0</accession>
<dbReference type="Proteomes" id="UP000559256">
    <property type="component" value="Unassembled WGS sequence"/>
</dbReference>
<dbReference type="Gene3D" id="4.10.60.10">
    <property type="entry name" value="Zinc finger, CCHC-type"/>
    <property type="match status" value="1"/>
</dbReference>
<dbReference type="GO" id="GO:0006397">
    <property type="term" value="P:mRNA processing"/>
    <property type="evidence" value="ECO:0007669"/>
    <property type="project" value="UniProtKB-KW"/>
</dbReference>
<dbReference type="OrthoDB" id="2728997at2759"/>
<proteinExistence type="predicted"/>
<gene>
    <name evidence="5" type="ORF">D9758_001047</name>
</gene>
<dbReference type="PROSITE" id="PS50158">
    <property type="entry name" value="ZF_CCHC"/>
    <property type="match status" value="1"/>
</dbReference>